<sequence length="159" mass="18067">MTYPWGKDEGGIFTSLVYSALNGGASDVIGNVTVASLYTYVDQALGSWDQRPLFKSHVSKLIPLRKCKPEIELDILRLLPKYFSSPTYEFSLDPSFEPRSEPKNLEKEEIFGNLQKYRAARLLIPIGEEHMYYAAMNSKSCKLTSLGQFYWKLANKGKI</sequence>
<evidence type="ECO:0000313" key="1">
    <source>
        <dbReference type="EMBL" id="OGF67148.1"/>
    </source>
</evidence>
<evidence type="ECO:0000313" key="2">
    <source>
        <dbReference type="Proteomes" id="UP000178943"/>
    </source>
</evidence>
<proteinExistence type="predicted"/>
<dbReference type="Proteomes" id="UP000178943">
    <property type="component" value="Unassembled WGS sequence"/>
</dbReference>
<dbReference type="AlphaFoldDB" id="A0A1F5VUZ2"/>
<protein>
    <submittedName>
        <fullName evidence="1">Uncharacterized protein</fullName>
    </submittedName>
</protein>
<comment type="caution">
    <text evidence="1">The sequence shown here is derived from an EMBL/GenBank/DDBJ whole genome shotgun (WGS) entry which is preliminary data.</text>
</comment>
<organism evidence="1 2">
    <name type="scientific">Candidatus Fischerbacteria bacterium RBG_13_37_8</name>
    <dbReference type="NCBI Taxonomy" id="1817863"/>
    <lineage>
        <taxon>Bacteria</taxon>
        <taxon>Candidatus Fischeribacteriota</taxon>
    </lineage>
</organism>
<reference evidence="1 2" key="1">
    <citation type="journal article" date="2016" name="Nat. Commun.">
        <title>Thousands of microbial genomes shed light on interconnected biogeochemical processes in an aquifer system.</title>
        <authorList>
            <person name="Anantharaman K."/>
            <person name="Brown C.T."/>
            <person name="Hug L.A."/>
            <person name="Sharon I."/>
            <person name="Castelle C.J."/>
            <person name="Probst A.J."/>
            <person name="Thomas B.C."/>
            <person name="Singh A."/>
            <person name="Wilkins M.J."/>
            <person name="Karaoz U."/>
            <person name="Brodie E.L."/>
            <person name="Williams K.H."/>
            <person name="Hubbard S.S."/>
            <person name="Banfield J.F."/>
        </authorList>
    </citation>
    <scope>NUCLEOTIDE SEQUENCE [LARGE SCALE GENOMIC DNA]</scope>
</reference>
<dbReference type="EMBL" id="MFGW01000069">
    <property type="protein sequence ID" value="OGF67148.1"/>
    <property type="molecule type" value="Genomic_DNA"/>
</dbReference>
<name>A0A1F5VUZ2_9BACT</name>
<gene>
    <name evidence="1" type="ORF">A2Y62_08880</name>
</gene>
<accession>A0A1F5VUZ2</accession>